<protein>
    <submittedName>
        <fullName evidence="2">Uncharacterized protein</fullName>
    </submittedName>
</protein>
<accession>A0A4Y7LEU4</accession>
<evidence type="ECO:0000313" key="3">
    <source>
        <dbReference type="Proteomes" id="UP000316621"/>
    </source>
</evidence>
<sequence length="91" mass="10113">MVVWLMKVRLFLSLHGLKPIEVAVLGGNCRCVEILFPVTSPIPSYADGSVNGTMKHANPKKFEKEVTMIYLFLSLFEILDSVSSFNILGPN</sequence>
<name>A0A4Y7LEU4_PAPSO</name>
<feature type="signal peptide" evidence="1">
    <location>
        <begin position="1"/>
        <end position="16"/>
    </location>
</feature>
<evidence type="ECO:0000313" key="2">
    <source>
        <dbReference type="EMBL" id="RZC83756.1"/>
    </source>
</evidence>
<keyword evidence="3" id="KW-1185">Reference proteome</keyword>
<dbReference type="Proteomes" id="UP000316621">
    <property type="component" value="Chromosome 11"/>
</dbReference>
<proteinExistence type="predicted"/>
<keyword evidence="1" id="KW-0732">Signal</keyword>
<dbReference type="Gramene" id="RZC83756">
    <property type="protein sequence ID" value="RZC83756"/>
    <property type="gene ID" value="C5167_046540"/>
</dbReference>
<gene>
    <name evidence="2" type="ORF">C5167_046540</name>
</gene>
<feature type="chain" id="PRO_5021289484" evidence="1">
    <location>
        <begin position="17"/>
        <end position="91"/>
    </location>
</feature>
<reference evidence="2 3" key="1">
    <citation type="journal article" date="2018" name="Science">
        <title>The opium poppy genome and morphinan production.</title>
        <authorList>
            <person name="Guo L."/>
            <person name="Winzer T."/>
            <person name="Yang X."/>
            <person name="Li Y."/>
            <person name="Ning Z."/>
            <person name="He Z."/>
            <person name="Teodor R."/>
            <person name="Lu Y."/>
            <person name="Bowser T.A."/>
            <person name="Graham I.A."/>
            <person name="Ye K."/>
        </authorList>
    </citation>
    <scope>NUCLEOTIDE SEQUENCE [LARGE SCALE GENOMIC DNA]</scope>
    <source>
        <strain evidence="3">cv. HN1</strain>
        <tissue evidence="2">Leaves</tissue>
    </source>
</reference>
<evidence type="ECO:0000256" key="1">
    <source>
        <dbReference type="SAM" id="SignalP"/>
    </source>
</evidence>
<organism evidence="2 3">
    <name type="scientific">Papaver somniferum</name>
    <name type="common">Opium poppy</name>
    <dbReference type="NCBI Taxonomy" id="3469"/>
    <lineage>
        <taxon>Eukaryota</taxon>
        <taxon>Viridiplantae</taxon>
        <taxon>Streptophyta</taxon>
        <taxon>Embryophyta</taxon>
        <taxon>Tracheophyta</taxon>
        <taxon>Spermatophyta</taxon>
        <taxon>Magnoliopsida</taxon>
        <taxon>Ranunculales</taxon>
        <taxon>Papaveraceae</taxon>
        <taxon>Papaveroideae</taxon>
        <taxon>Papaver</taxon>
    </lineage>
</organism>
<dbReference type="AlphaFoldDB" id="A0A4Y7LEU4"/>
<dbReference type="EMBL" id="CM010725">
    <property type="protein sequence ID" value="RZC83756.1"/>
    <property type="molecule type" value="Genomic_DNA"/>
</dbReference>